<sequence length="119" mass="14001">MTSTLSFDTSTLKLLWSCLAGWTVFCSHIDKHQRMCIIQAVQRTNCCIRSQKDYKFTARIRAFKHILPYGFDRHLHLRVPRSLFRPKRRVGSTSGVDCYLRWRSKRRIGGRGTHEQTCL</sequence>
<dbReference type="RefSeq" id="XP_041290672.1">
    <property type="nucleotide sequence ID" value="XM_041428990.1"/>
</dbReference>
<organism evidence="2 3">
    <name type="scientific">Suillus discolor</name>
    <dbReference type="NCBI Taxonomy" id="1912936"/>
    <lineage>
        <taxon>Eukaryota</taxon>
        <taxon>Fungi</taxon>
        <taxon>Dikarya</taxon>
        <taxon>Basidiomycota</taxon>
        <taxon>Agaricomycotina</taxon>
        <taxon>Agaricomycetes</taxon>
        <taxon>Agaricomycetidae</taxon>
        <taxon>Boletales</taxon>
        <taxon>Suillineae</taxon>
        <taxon>Suillaceae</taxon>
        <taxon>Suillus</taxon>
    </lineage>
</organism>
<gene>
    <name evidence="2" type="ORF">F5147DRAFT_276036</name>
</gene>
<name>A0A9P7F2L4_9AGAM</name>
<dbReference type="AlphaFoldDB" id="A0A9P7F2L4"/>
<dbReference type="GeneID" id="64691249"/>
<evidence type="ECO:0000256" key="1">
    <source>
        <dbReference type="SAM" id="SignalP"/>
    </source>
</evidence>
<protein>
    <recommendedName>
        <fullName evidence="4">Secreted protein</fullName>
    </recommendedName>
</protein>
<evidence type="ECO:0008006" key="4">
    <source>
        <dbReference type="Google" id="ProtNLM"/>
    </source>
</evidence>
<dbReference type="EMBL" id="JABBWM010000043">
    <property type="protein sequence ID" value="KAG2103775.1"/>
    <property type="molecule type" value="Genomic_DNA"/>
</dbReference>
<dbReference type="Proteomes" id="UP000823399">
    <property type="component" value="Unassembled WGS sequence"/>
</dbReference>
<proteinExistence type="predicted"/>
<evidence type="ECO:0000313" key="3">
    <source>
        <dbReference type="Proteomes" id="UP000823399"/>
    </source>
</evidence>
<accession>A0A9P7F2L4</accession>
<keyword evidence="1" id="KW-0732">Signal</keyword>
<evidence type="ECO:0000313" key="2">
    <source>
        <dbReference type="EMBL" id="KAG2103775.1"/>
    </source>
</evidence>
<feature type="chain" id="PRO_5040511872" description="Secreted protein" evidence="1">
    <location>
        <begin position="27"/>
        <end position="119"/>
    </location>
</feature>
<reference evidence="2" key="1">
    <citation type="journal article" date="2020" name="New Phytol.">
        <title>Comparative genomics reveals dynamic genome evolution in host specialist ectomycorrhizal fungi.</title>
        <authorList>
            <person name="Lofgren L.A."/>
            <person name="Nguyen N.H."/>
            <person name="Vilgalys R."/>
            <person name="Ruytinx J."/>
            <person name="Liao H.L."/>
            <person name="Branco S."/>
            <person name="Kuo A."/>
            <person name="LaButti K."/>
            <person name="Lipzen A."/>
            <person name="Andreopoulos W."/>
            <person name="Pangilinan J."/>
            <person name="Riley R."/>
            <person name="Hundley H."/>
            <person name="Na H."/>
            <person name="Barry K."/>
            <person name="Grigoriev I.V."/>
            <person name="Stajich J.E."/>
            <person name="Kennedy P.G."/>
        </authorList>
    </citation>
    <scope>NUCLEOTIDE SEQUENCE</scope>
    <source>
        <strain evidence="2">FC423</strain>
    </source>
</reference>
<keyword evidence="3" id="KW-1185">Reference proteome</keyword>
<comment type="caution">
    <text evidence="2">The sequence shown here is derived from an EMBL/GenBank/DDBJ whole genome shotgun (WGS) entry which is preliminary data.</text>
</comment>
<feature type="signal peptide" evidence="1">
    <location>
        <begin position="1"/>
        <end position="26"/>
    </location>
</feature>